<dbReference type="GO" id="GO:0071978">
    <property type="term" value="P:bacterial-type flagellum-dependent swarming motility"/>
    <property type="evidence" value="ECO:0007669"/>
    <property type="project" value="TreeGrafter"/>
</dbReference>
<dbReference type="NCBIfam" id="TIGR01395">
    <property type="entry name" value="FlgC"/>
    <property type="match status" value="1"/>
</dbReference>
<keyword evidence="9" id="KW-0966">Cell projection</keyword>
<evidence type="ECO:0000256" key="4">
    <source>
        <dbReference type="ARBA" id="ARBA00023143"/>
    </source>
</evidence>
<dbReference type="PROSITE" id="PS00588">
    <property type="entry name" value="FLAGELLA_BB_ROD"/>
    <property type="match status" value="1"/>
</dbReference>
<comment type="similarity">
    <text evidence="2">Belongs to the flagella basal body rod proteins family.</text>
</comment>
<evidence type="ECO:0000256" key="6">
    <source>
        <dbReference type="RuleBase" id="RU362062"/>
    </source>
</evidence>
<dbReference type="RefSeq" id="WP_158364495.1">
    <property type="nucleotide sequence ID" value="NZ_CP034900.1"/>
</dbReference>
<dbReference type="Pfam" id="PF06429">
    <property type="entry name" value="Flg_bbr_C"/>
    <property type="match status" value="1"/>
</dbReference>
<organism evidence="9 10">
    <name type="scientific">Buchnera aphidicola</name>
    <name type="common">Artemisaphis artemisicola</name>
    <dbReference type="NCBI Taxonomy" id="1241836"/>
    <lineage>
        <taxon>Bacteria</taxon>
        <taxon>Pseudomonadati</taxon>
        <taxon>Pseudomonadota</taxon>
        <taxon>Gammaproteobacteria</taxon>
        <taxon>Enterobacterales</taxon>
        <taxon>Erwiniaceae</taxon>
        <taxon>Buchnera</taxon>
    </lineage>
</organism>
<evidence type="ECO:0000259" key="8">
    <source>
        <dbReference type="Pfam" id="PF06429"/>
    </source>
</evidence>
<feature type="domain" description="Flagellar basal body rod protein N-terminal" evidence="7">
    <location>
        <begin position="7"/>
        <end position="32"/>
    </location>
</feature>
<dbReference type="Proteomes" id="UP000298654">
    <property type="component" value="Chromosome"/>
</dbReference>
<keyword evidence="9" id="KW-0969">Cilium</keyword>
<evidence type="ECO:0000256" key="1">
    <source>
        <dbReference type="ARBA" id="ARBA00004117"/>
    </source>
</evidence>
<evidence type="ECO:0000313" key="10">
    <source>
        <dbReference type="Proteomes" id="UP000298654"/>
    </source>
</evidence>
<evidence type="ECO:0000256" key="2">
    <source>
        <dbReference type="ARBA" id="ARBA00009677"/>
    </source>
</evidence>
<gene>
    <name evidence="9" type="primary">flgC</name>
    <name evidence="9" type="ORF">D9V59_01690</name>
</gene>
<evidence type="ECO:0000256" key="3">
    <source>
        <dbReference type="ARBA" id="ARBA00017941"/>
    </source>
</evidence>
<dbReference type="OrthoDB" id="9794148at2"/>
<proteinExistence type="inferred from homology"/>
<dbReference type="Pfam" id="PF00460">
    <property type="entry name" value="Flg_bb_rod"/>
    <property type="match status" value="1"/>
</dbReference>
<sequence length="137" mass="15111">MSLLNIFNIAGSAMNAQSQKINTSASNLANIDSIIYKNGKFYPYIAKQVILEFDALNKNSKIGGVKVSKIVDDPSPMHLIYDPHHPMADNKGYILKSNVNPITEMVSNISASRNYQANIEVLKTAKSIILKTLTIDE</sequence>
<dbReference type="PANTHER" id="PTHR30435">
    <property type="entry name" value="FLAGELLAR PROTEIN"/>
    <property type="match status" value="1"/>
</dbReference>
<comment type="subunit">
    <text evidence="5 6">The basal body constitutes a major portion of the flagellar organelle and consists of four rings (L,P,S, and M) mounted on a central rod. The rod consists of about 26 subunits of FlgG in the distal portion, and FlgB, FlgC and FlgF are thought to build up the proximal portion of the rod with about 6 subunits each.</text>
</comment>
<dbReference type="PANTHER" id="PTHR30435:SF2">
    <property type="entry name" value="FLAGELLAR BASAL-BODY ROD PROTEIN FLGC"/>
    <property type="match status" value="1"/>
</dbReference>
<feature type="domain" description="Flagellar basal-body/hook protein C-terminal" evidence="8">
    <location>
        <begin position="92"/>
        <end position="133"/>
    </location>
</feature>
<dbReference type="GO" id="GO:0030694">
    <property type="term" value="C:bacterial-type flagellum basal body, rod"/>
    <property type="evidence" value="ECO:0007669"/>
    <property type="project" value="UniProtKB-UniRule"/>
</dbReference>
<dbReference type="AlphaFoldDB" id="A0A4D6XKY4"/>
<evidence type="ECO:0000256" key="5">
    <source>
        <dbReference type="ARBA" id="ARBA00025933"/>
    </source>
</evidence>
<dbReference type="EMBL" id="CP034900">
    <property type="protein sequence ID" value="QCI16007.1"/>
    <property type="molecule type" value="Genomic_DNA"/>
</dbReference>
<comment type="subcellular location">
    <subcellularLocation>
        <location evidence="1 6">Bacterial flagellum basal body</location>
    </subcellularLocation>
</comment>
<accession>A0A4D6XKY4</accession>
<evidence type="ECO:0000313" key="9">
    <source>
        <dbReference type="EMBL" id="QCI16007.1"/>
    </source>
</evidence>
<keyword evidence="4 6" id="KW-0975">Bacterial flagellum</keyword>
<dbReference type="InterPro" id="IPR019776">
    <property type="entry name" value="Flagellar_basal_body_rod_CS"/>
</dbReference>
<reference evidence="9 10" key="2">
    <citation type="submission" date="2019-05" db="EMBL/GenBank/DDBJ databases">
        <title>Genome evolution of the obligate endosymbiont Buchnera aphidicola.</title>
        <authorList>
            <person name="Moran N.A."/>
        </authorList>
    </citation>
    <scope>NUCLEOTIDE SEQUENCE [LARGE SCALE GENOMIC DNA]</scope>
    <source>
        <strain evidence="9 10">Aar</strain>
    </source>
</reference>
<evidence type="ECO:0000259" key="7">
    <source>
        <dbReference type="Pfam" id="PF00460"/>
    </source>
</evidence>
<dbReference type="InterPro" id="IPR010930">
    <property type="entry name" value="Flg_bb/hook_C_dom"/>
</dbReference>
<dbReference type="InterPro" id="IPR001444">
    <property type="entry name" value="Flag_bb_rod_N"/>
</dbReference>
<dbReference type="InterPro" id="IPR006299">
    <property type="entry name" value="FlgC"/>
</dbReference>
<name>A0A4D6XKY4_9GAMM</name>
<reference evidence="9 10" key="1">
    <citation type="submission" date="2018-12" db="EMBL/GenBank/DDBJ databases">
        <authorList>
            <person name="Chong R.A."/>
        </authorList>
    </citation>
    <scope>NUCLEOTIDE SEQUENCE [LARGE SCALE GENOMIC DNA]</scope>
    <source>
        <strain evidence="9 10">Aar</strain>
    </source>
</reference>
<keyword evidence="9" id="KW-0282">Flagellum</keyword>
<protein>
    <recommendedName>
        <fullName evidence="3 6">Flagellar basal-body rod protein FlgC</fullName>
    </recommendedName>
</protein>